<sequence length="129" mass="14538">MVCMTGTATESKELVTFLRDKVGEHLRSVLYYDDDTRDLLYIGDDVADAYDERGRADVLRDMRLEAIEKAHQEDLYIHGSLDCTIRCFDDAVEMHFIHGEACGTAVALDSEVFAVHNTFVGRCLDVMGQ</sequence>
<dbReference type="Proteomes" id="UP000186914">
    <property type="component" value="Unassembled WGS sequence"/>
</dbReference>
<name>A0A1N6X6M7_9EURY</name>
<dbReference type="AlphaFoldDB" id="A0A1N6X6M7"/>
<proteinExistence type="predicted"/>
<dbReference type="EMBL" id="FTNO01000001">
    <property type="protein sequence ID" value="SIQ97973.1"/>
    <property type="molecule type" value="Genomic_DNA"/>
</dbReference>
<gene>
    <name evidence="1" type="ORF">SAMN05421858_1009</name>
</gene>
<dbReference type="Pfam" id="PF24366">
    <property type="entry name" value="DUF7522"/>
    <property type="match status" value="1"/>
</dbReference>
<accession>A0A1N6X6M7</accession>
<evidence type="ECO:0000313" key="2">
    <source>
        <dbReference type="Proteomes" id="UP000186914"/>
    </source>
</evidence>
<protein>
    <submittedName>
        <fullName evidence="1">Uncharacterized protein</fullName>
    </submittedName>
</protein>
<organism evidence="1 2">
    <name type="scientific">Haladaptatus litoreus</name>
    <dbReference type="NCBI Taxonomy" id="553468"/>
    <lineage>
        <taxon>Archaea</taxon>
        <taxon>Methanobacteriati</taxon>
        <taxon>Methanobacteriota</taxon>
        <taxon>Stenosarchaea group</taxon>
        <taxon>Halobacteria</taxon>
        <taxon>Halobacteriales</taxon>
        <taxon>Haladaptataceae</taxon>
        <taxon>Haladaptatus</taxon>
    </lineage>
</organism>
<dbReference type="InterPro" id="IPR055944">
    <property type="entry name" value="DUF7522"/>
</dbReference>
<keyword evidence="2" id="KW-1185">Reference proteome</keyword>
<reference evidence="2" key="1">
    <citation type="submission" date="2017-01" db="EMBL/GenBank/DDBJ databases">
        <authorList>
            <person name="Varghese N."/>
            <person name="Submissions S."/>
        </authorList>
    </citation>
    <scope>NUCLEOTIDE SEQUENCE [LARGE SCALE GENOMIC DNA]</scope>
    <source>
        <strain evidence="2">CGMCC 1.7737</strain>
    </source>
</reference>
<evidence type="ECO:0000313" key="1">
    <source>
        <dbReference type="EMBL" id="SIQ97973.1"/>
    </source>
</evidence>